<dbReference type="EMBL" id="AP023354">
    <property type="protein sequence ID" value="BCJ26061.1"/>
    <property type="molecule type" value="Genomic_DNA"/>
</dbReference>
<feature type="signal peptide" evidence="3">
    <location>
        <begin position="1"/>
        <end position="29"/>
    </location>
</feature>
<dbReference type="RefSeq" id="WP_084130985.1">
    <property type="nucleotide sequence ID" value="NZ_AP023354.1"/>
</dbReference>
<keyword evidence="3" id="KW-0732">Signal</keyword>
<dbReference type="SUPFAM" id="SSF49899">
    <property type="entry name" value="Concanavalin A-like lectins/glucanases"/>
    <property type="match status" value="1"/>
</dbReference>
<dbReference type="GO" id="GO:0004553">
    <property type="term" value="F:hydrolase activity, hydrolyzing O-glycosyl compounds"/>
    <property type="evidence" value="ECO:0007669"/>
    <property type="project" value="InterPro"/>
</dbReference>
<keyword evidence="6" id="KW-1185">Reference proteome</keyword>
<feature type="region of interest" description="Disordered" evidence="2">
    <location>
        <begin position="26"/>
        <end position="45"/>
    </location>
</feature>
<sequence length="303" mass="31879">MRIPRRPVALAAALLGTVLATASAPTAGAAPVRPHATTTFTDDFDGAAGSAPDGGRWIHEIGDNSGNNHELEYYTDSTSNAALDGNGHLVITARKENPANYRCWYGTCQYTSARLNTARSFSQAYGHFEARIKIPAGQGIWPAFWALGDDIGSTGWPGCGELDIMENVGFEPGTVHGTMHGPGYSGAAGPGATYSLPAGQAFADDFHTFALDWSPNRVVWSVDGHAYETRTPADTNGNPWVFDHPFFPILNLAVGGDWPGSPDGTTPFPARMVVDYVHVSSADGVDVLGSADGADVLGSAQGR</sequence>
<name>A0A810KUS0_9ACTN</name>
<gene>
    <name evidence="5" type="ORF">Asera_01690</name>
</gene>
<proteinExistence type="inferred from homology"/>
<feature type="domain" description="GH16" evidence="4">
    <location>
        <begin position="25"/>
        <end position="285"/>
    </location>
</feature>
<feature type="chain" id="PRO_5032300183" evidence="3">
    <location>
        <begin position="30"/>
        <end position="303"/>
    </location>
</feature>
<dbReference type="KEGG" id="aser:Asera_01690"/>
<keyword evidence="5" id="KW-0378">Hydrolase</keyword>
<dbReference type="PROSITE" id="PS51762">
    <property type="entry name" value="GH16_2"/>
    <property type="match status" value="1"/>
</dbReference>
<dbReference type="AlphaFoldDB" id="A0A810KUS0"/>
<dbReference type="Gene3D" id="2.60.120.200">
    <property type="match status" value="1"/>
</dbReference>
<evidence type="ECO:0000256" key="2">
    <source>
        <dbReference type="SAM" id="MobiDB-lite"/>
    </source>
</evidence>
<evidence type="ECO:0000313" key="5">
    <source>
        <dbReference type="EMBL" id="BCJ26061.1"/>
    </source>
</evidence>
<dbReference type="InterPro" id="IPR050546">
    <property type="entry name" value="Glycosyl_Hydrlase_16"/>
</dbReference>
<accession>A0A810KUS0</accession>
<reference evidence="5" key="1">
    <citation type="submission" date="2020-08" db="EMBL/GenBank/DDBJ databases">
        <title>Whole genome shotgun sequence of Actinocatenispora sera NBRC 101916.</title>
        <authorList>
            <person name="Komaki H."/>
            <person name="Tamura T."/>
        </authorList>
    </citation>
    <scope>NUCLEOTIDE SEQUENCE</scope>
    <source>
        <strain evidence="5">NBRC 101916</strain>
    </source>
</reference>
<dbReference type="GO" id="GO:0005975">
    <property type="term" value="P:carbohydrate metabolic process"/>
    <property type="evidence" value="ECO:0007669"/>
    <property type="project" value="InterPro"/>
</dbReference>
<dbReference type="OrthoDB" id="9809583at2"/>
<evidence type="ECO:0000256" key="1">
    <source>
        <dbReference type="ARBA" id="ARBA00006865"/>
    </source>
</evidence>
<dbReference type="Proteomes" id="UP000680750">
    <property type="component" value="Chromosome"/>
</dbReference>
<evidence type="ECO:0000256" key="3">
    <source>
        <dbReference type="SAM" id="SignalP"/>
    </source>
</evidence>
<evidence type="ECO:0000313" key="6">
    <source>
        <dbReference type="Proteomes" id="UP000680750"/>
    </source>
</evidence>
<evidence type="ECO:0000259" key="4">
    <source>
        <dbReference type="PROSITE" id="PS51762"/>
    </source>
</evidence>
<dbReference type="CDD" id="cd08023">
    <property type="entry name" value="GH16_laminarinase_like"/>
    <property type="match status" value="1"/>
</dbReference>
<dbReference type="Pfam" id="PF00722">
    <property type="entry name" value="Glyco_hydro_16"/>
    <property type="match status" value="1"/>
</dbReference>
<dbReference type="InterPro" id="IPR013320">
    <property type="entry name" value="ConA-like_dom_sf"/>
</dbReference>
<dbReference type="PANTHER" id="PTHR10963">
    <property type="entry name" value="GLYCOSYL HYDROLASE-RELATED"/>
    <property type="match status" value="1"/>
</dbReference>
<dbReference type="InterPro" id="IPR000757">
    <property type="entry name" value="Beta-glucanase-like"/>
</dbReference>
<dbReference type="PANTHER" id="PTHR10963:SF55">
    <property type="entry name" value="GLYCOSIDE HYDROLASE FAMILY 16 PROTEIN"/>
    <property type="match status" value="1"/>
</dbReference>
<protein>
    <submittedName>
        <fullName evidence="5">Hydrolase</fullName>
    </submittedName>
</protein>
<organism evidence="5 6">
    <name type="scientific">Actinocatenispora sera</name>
    <dbReference type="NCBI Taxonomy" id="390989"/>
    <lineage>
        <taxon>Bacteria</taxon>
        <taxon>Bacillati</taxon>
        <taxon>Actinomycetota</taxon>
        <taxon>Actinomycetes</taxon>
        <taxon>Micromonosporales</taxon>
        <taxon>Micromonosporaceae</taxon>
        <taxon>Actinocatenispora</taxon>
    </lineage>
</organism>
<comment type="similarity">
    <text evidence="1">Belongs to the glycosyl hydrolase 16 family.</text>
</comment>